<feature type="transmembrane region" description="Helical" evidence="1">
    <location>
        <begin position="89"/>
        <end position="113"/>
    </location>
</feature>
<keyword evidence="1" id="KW-1133">Transmembrane helix</keyword>
<evidence type="ECO:0000256" key="2">
    <source>
        <dbReference type="SAM" id="SignalP"/>
    </source>
</evidence>
<dbReference type="EMBL" id="WJQU01000001">
    <property type="protein sequence ID" value="KAJ6646769.1"/>
    <property type="molecule type" value="Genomic_DNA"/>
</dbReference>
<keyword evidence="2" id="KW-0732">Signal</keyword>
<protein>
    <submittedName>
        <fullName evidence="3">Uncharacterized protein</fullName>
    </submittedName>
</protein>
<dbReference type="AlphaFoldDB" id="A0A9Q0NAP8"/>
<reference evidence="3" key="1">
    <citation type="submission" date="2022-07" db="EMBL/GenBank/DDBJ databases">
        <authorList>
            <person name="Trinca V."/>
            <person name="Uliana J.V.C."/>
            <person name="Torres T.T."/>
            <person name="Ward R.J."/>
            <person name="Monesi N."/>
        </authorList>
    </citation>
    <scope>NUCLEOTIDE SEQUENCE</scope>
    <source>
        <strain evidence="3">HSMRA1968</strain>
        <tissue evidence="3">Whole embryos</tissue>
    </source>
</reference>
<evidence type="ECO:0000256" key="1">
    <source>
        <dbReference type="SAM" id="Phobius"/>
    </source>
</evidence>
<name>A0A9Q0NAP8_9DIPT</name>
<keyword evidence="1" id="KW-0472">Membrane</keyword>
<proteinExistence type="predicted"/>
<dbReference type="Proteomes" id="UP001151699">
    <property type="component" value="Chromosome A"/>
</dbReference>
<comment type="caution">
    <text evidence="3">The sequence shown here is derived from an EMBL/GenBank/DDBJ whole genome shotgun (WGS) entry which is preliminary data.</text>
</comment>
<sequence length="155" mass="17622">MTNSNVVWLLFTLPFVWGVQNFKKCNTTDFENGCPDGTKCIQTIETNATISYDGDCHCWNDNYFNQNYKSNADYCLDNPVNQTVDNTDAIHILGGILTGLGIVIFLLLIILGIQKLNIVHRISRIIRPDLPAVLYGRMRDDINEYNLFRSNETAL</sequence>
<gene>
    <name evidence="3" type="ORF">Bhyg_01983</name>
</gene>
<keyword evidence="4" id="KW-1185">Reference proteome</keyword>
<feature type="chain" id="PRO_5040404414" evidence="2">
    <location>
        <begin position="19"/>
        <end position="155"/>
    </location>
</feature>
<feature type="signal peptide" evidence="2">
    <location>
        <begin position="1"/>
        <end position="18"/>
    </location>
</feature>
<organism evidence="3 4">
    <name type="scientific">Pseudolycoriella hygida</name>
    <dbReference type="NCBI Taxonomy" id="35572"/>
    <lineage>
        <taxon>Eukaryota</taxon>
        <taxon>Metazoa</taxon>
        <taxon>Ecdysozoa</taxon>
        <taxon>Arthropoda</taxon>
        <taxon>Hexapoda</taxon>
        <taxon>Insecta</taxon>
        <taxon>Pterygota</taxon>
        <taxon>Neoptera</taxon>
        <taxon>Endopterygota</taxon>
        <taxon>Diptera</taxon>
        <taxon>Nematocera</taxon>
        <taxon>Sciaroidea</taxon>
        <taxon>Sciaridae</taxon>
        <taxon>Pseudolycoriella</taxon>
    </lineage>
</organism>
<accession>A0A9Q0NAP8</accession>
<evidence type="ECO:0000313" key="3">
    <source>
        <dbReference type="EMBL" id="KAJ6646769.1"/>
    </source>
</evidence>
<keyword evidence="1" id="KW-0812">Transmembrane</keyword>
<evidence type="ECO:0000313" key="4">
    <source>
        <dbReference type="Proteomes" id="UP001151699"/>
    </source>
</evidence>